<dbReference type="InterPro" id="IPR007645">
    <property type="entry name" value="RNA_pol_Rpb2_3"/>
</dbReference>
<comment type="catalytic activity">
    <reaction evidence="15">
        <text>RNA(n) + a ribonucleoside 5'-triphosphate = RNA(n+1) + diphosphate</text>
        <dbReference type="Rhea" id="RHEA:21248"/>
        <dbReference type="Rhea" id="RHEA-COMP:14527"/>
        <dbReference type="Rhea" id="RHEA-COMP:17342"/>
        <dbReference type="ChEBI" id="CHEBI:33019"/>
        <dbReference type="ChEBI" id="CHEBI:61557"/>
        <dbReference type="ChEBI" id="CHEBI:140395"/>
        <dbReference type="EC" id="2.7.7.6"/>
    </reaction>
    <physiologicalReaction direction="left-to-right" evidence="15">
        <dbReference type="Rhea" id="RHEA:21249"/>
    </physiologicalReaction>
</comment>
<dbReference type="Pfam" id="PF04561">
    <property type="entry name" value="RNA_pol_Rpb2_2"/>
    <property type="match status" value="1"/>
</dbReference>
<keyword evidence="11 16" id="KW-0863">Zinc-finger</keyword>
<keyword evidence="5 17" id="KW-0240">DNA-directed RNA polymerase</keyword>
<sequence>MAFASLSSNPPNPVLHKNMTDSELAGDEREDGELEDGEIDDEGIGIEEEGKEIKEEDDKKEKERERDDKSRRRSRKRYRKAREKRRSKKRRRDRQKNHSPSSSDSSDSYESDHERSERPKSKKNQGPYRDYDNMFSQHSQSGGGHGKLQRTGSHKNSDYDKFSDYSEDRYDYEAEEDDFADDGGHYRQGKECPAYSKGGPSKEQMKRPNMKGVQKQQYMGPKGRGRGGVGRGRGMMNKNKKQKGKNWGRGRGRGLDQAGDGMKEDGKGPPPFQKKRPIMTQEFINQHTVEHNGRYICKYFLEGRCIKGDQCKFEHDLVVPDKKKELCKFYIQGYCSKGDNCIYMHNILSLRSLWFVLNTEGEALNEDEQEVEDLRKQGIAPLPKPPPGVGLLPTPGPSSPQDGKKIPSLFEIVVQPTVDLAQKIALSMPNFYNSSSPTEAQFQGNGPPPQFPEEGQGSNTMPPVPNGPPVPPPGSPLPHGGPPLPQSPPGQPPPHSFHQGPPMNPPPPGQLAGFHANLHGNRPPQQNQQGPPFPPPPDMPMQNMPYPAAPPNSTEFFGGYYSNQAMGPGDGLHQEQLAYGCSQEAPQGPGEADGAVQVPDFLPAVQKALFLRLSQKQQEGEAPAEEGKGQRRGSRDKDEATNWYSSDEEDGNSMTAILRSLKKQNEAMKQQQQPPTMHQAAPPAGLCDPRLHKDRAPPSDPRKADPRQRAAEMRKGAETTSDPRLDEEEGEREPREKALIIPLEPRPGVALKDPRCQVKPFSHIRVDIILSRPAFAHTVVWAPEDLIPLLIPKQEPSINLPLPPLIADARLNRTLGGPLGVGRVGFTGRSLELKHPPEKPLDPRISRSVSLDSKLPVLREAAPAGALDPRLLRATSAGTSAPTTPVKPEPEKLPPYAPRLSSSGGGLESPTALLGGISLYDPRNQTPAQPPREDGVEAPKKPGILKQSSTKPPLSPAHTGGAAHNAPASESPSEAPTGGQGALRLQSPSAPTSPLPAPAVHNLPIQALAGLIRPPYADPRQAKPLGQPAGLQEDGDTAEEPDDRPLKDVFKTFDPTASPFWHVLGLIGIPALQKESDLLFGSLVNTFHHVHFIHKERAEHSKFASGSKLEASGSSDIGMGREKEGWRASSRKGLRRSSARLLARLLSSRRASEKPWKALRHEPGLVQLVNYYRGADKLCRKASLVKLIKTSPELSDCCNGFPESYIIYPTNLKTPVAPAKNGISHLKSNPKTDEREVFLASYHQKRENGEGSVWIAKSSAGAKGAGILISNDANQLLEYIDNQGQVHVIQKYLEKPLLLEPGHRKFDIRSWVLVDHQYNIYLYKEGVLRTSSEPYNSSDFQDKTSHLTNHCIQKEHSQNYGRYEEGNEMFFDEFREYLQSSHNVSLEAAILPQIKQIIRSCLVCIEPSISTKHLSYQSFQLFGFDFMVDESLKVWLIEINGAPACAQKLYSELCQGIVDVAISSVFSLNESTPSSASSTSSACSSPKPRPAYAQGPFIKLRCASPPAAPWIRLHIIQRGGWGQAGPLTLKRCGTERHLKNLTVPGFGIPGEKQHAAVQDLVKAHIESFDQAVSDGLCRAVQAIPPLEFMFKNERISLAFVEATIHKPVVGKGSVCRDMTVYPAECRGRRCSYRGKLVADVSWSVNGIPKGIVKQSLGLVPIMVKSRLCNLHGLSPKELIEHHEEAEEMGGYFIVNGIEKVIRMLIMPRRNFPVAMVRPKWKGRGQGYTQYGISMRCVKDEHTAVNMNLHYLDNGTVMLNFIYQKELFFLPLGFALKALVDFTDFQIYQELIKGREENSFYKSCVSEMLRLVMEEGCTTRVKVLNYLGERFRVKMNLPEWFTNEQCADFLLEQCLCVHLKSDVEKFYLLCLMARKLFSFAKQECMEENPDSLMCQEVLTPGQLYLMFMKERLSAWLVSVKLSMDKRAHNFKNAVNTDSLIKMFNMGTDLTKPFEYLLATGNLHSKTGLGMLQDSGLCVVADKLNFVRYLSHFRCIHRGAAFAKMRTTMVRRLLPESWGFLCPVHTPDGEPCGLMNHMTAHCQIVAPALPTTTLPTLLCSLGVTPVDGTPSQPYADCYPVVLDGAMVGWVERDLAPGIVDSLRRFKVLKQNRVPPWTEIVLAPQTGKASIYPGLHLFTTPCRLVRPVQNLALGQEELIGTFEQLFINVGIFEDELEPGVTTHQELFPHSMLSVVASFIPYSDHNQSPRNMYQCQMGKQTMGFPLHSYQDRSDNKLYRLQTPQSPLVRPYMYDHYNMDNYPIGTNAIVAVISYTGYDMEDAMILNKASWERGFGHGCVYKTELVDLAEKMKGEDCLVFGVKPGDPKVMDKLDADGLPPIGAVLQYGDPYYSYINLNTGQSFVTFYKNKESCVVDNIKVCSNDAGTGRFKRVCMTVRVPRNPTIGDKFASRHGQKGILSRLWPAEDMPFTESGMTPDILFNPHGFPSRMTIGMLIESMAGKSGALHGACHDATPFRFSEESPALQHFGDMLRAAGYNHYGTERLYSGLSGLELEADIFIGVVYYQRLRHMVSDKFQVRTTGARDKVTNQPVGGRNVQGGIRFGEMERDALLAHGSSFLLHDRLFRCSDRSVAQVCMDCGSLLSPLLEKPPPAWSATRHRKTVCMICGKSDSIDTVSVPYVFRYFVAELAAMNIKVKLDIK</sequence>
<dbReference type="SUPFAM" id="SSF64484">
    <property type="entry name" value="beta and beta-prime subunits of DNA dependent RNA-polymerase"/>
    <property type="match status" value="1"/>
</dbReference>
<dbReference type="InterPro" id="IPR007641">
    <property type="entry name" value="RNA_pol_Rpb2_7"/>
</dbReference>
<evidence type="ECO:0000313" key="21">
    <source>
        <dbReference type="Proteomes" id="UP001152803"/>
    </source>
</evidence>
<dbReference type="GO" id="GO:0000428">
    <property type="term" value="C:DNA-directed RNA polymerase complex"/>
    <property type="evidence" value="ECO:0007669"/>
    <property type="project" value="UniProtKB-KW"/>
</dbReference>
<evidence type="ECO:0000256" key="8">
    <source>
        <dbReference type="ARBA" id="ARBA00022695"/>
    </source>
</evidence>
<evidence type="ECO:0000256" key="16">
    <source>
        <dbReference type="PROSITE-ProRule" id="PRU00723"/>
    </source>
</evidence>
<dbReference type="Pfam" id="PF03133">
    <property type="entry name" value="TTL"/>
    <property type="match status" value="1"/>
</dbReference>
<keyword evidence="12 16" id="KW-0862">Zinc</keyword>
<feature type="compositionally biased region" description="Polar residues" evidence="18">
    <location>
        <begin position="667"/>
        <end position="676"/>
    </location>
</feature>
<dbReference type="GO" id="GO:0008270">
    <property type="term" value="F:zinc ion binding"/>
    <property type="evidence" value="ECO:0007669"/>
    <property type="project" value="UniProtKB-KW"/>
</dbReference>
<organism evidence="20 21">
    <name type="scientific">Conger conger</name>
    <name type="common">Conger eel</name>
    <name type="synonym">Muraena conger</name>
    <dbReference type="NCBI Taxonomy" id="82655"/>
    <lineage>
        <taxon>Eukaryota</taxon>
        <taxon>Metazoa</taxon>
        <taxon>Chordata</taxon>
        <taxon>Craniata</taxon>
        <taxon>Vertebrata</taxon>
        <taxon>Euteleostomi</taxon>
        <taxon>Actinopterygii</taxon>
        <taxon>Neopterygii</taxon>
        <taxon>Teleostei</taxon>
        <taxon>Anguilliformes</taxon>
        <taxon>Congridae</taxon>
        <taxon>Conger</taxon>
    </lineage>
</organism>
<dbReference type="Gene3D" id="3.90.1800.10">
    <property type="entry name" value="RNA polymerase alpha subunit dimerisation domain"/>
    <property type="match status" value="1"/>
</dbReference>
<feature type="compositionally biased region" description="Basic and acidic residues" evidence="18">
    <location>
        <begin position="110"/>
        <end position="119"/>
    </location>
</feature>
<keyword evidence="8 17" id="KW-0548">Nucleotidyltransferase</keyword>
<feature type="compositionally biased region" description="Basic residues" evidence="18">
    <location>
        <begin position="238"/>
        <end position="252"/>
    </location>
</feature>
<gene>
    <name evidence="20" type="ORF">COCON_G00223160</name>
</gene>
<dbReference type="Pfam" id="PF04560">
    <property type="entry name" value="RNA_pol_Rpb2_7"/>
    <property type="match status" value="1"/>
</dbReference>
<evidence type="ECO:0000259" key="19">
    <source>
        <dbReference type="PROSITE" id="PS50103"/>
    </source>
</evidence>
<dbReference type="Pfam" id="PF04563">
    <property type="entry name" value="RNA_pol_Rpb2_1"/>
    <property type="match status" value="1"/>
</dbReference>
<feature type="region of interest" description="Disordered" evidence="18">
    <location>
        <begin position="378"/>
        <end position="405"/>
    </location>
</feature>
<dbReference type="Gene3D" id="3.90.1110.10">
    <property type="entry name" value="RNA polymerase Rpb2, domain 2"/>
    <property type="match status" value="1"/>
</dbReference>
<keyword evidence="14" id="KW-0539">Nucleus</keyword>
<dbReference type="InterPro" id="IPR014724">
    <property type="entry name" value="RNA_pol_RPB2_OB-fold"/>
</dbReference>
<evidence type="ECO:0000313" key="20">
    <source>
        <dbReference type="EMBL" id="KAJ8250394.1"/>
    </source>
</evidence>
<comment type="function">
    <text evidence="17">DNA-dependent RNA polymerase catalyzes the transcription of DNA into RNA using the four ribonucleoside triphosphates as substrates.</text>
</comment>
<dbReference type="Pfam" id="PF04565">
    <property type="entry name" value="RNA_pol_Rpb2_3"/>
    <property type="match status" value="1"/>
</dbReference>
<evidence type="ECO:0000256" key="2">
    <source>
        <dbReference type="ARBA" id="ARBA00004604"/>
    </source>
</evidence>
<dbReference type="GO" id="GO:0006351">
    <property type="term" value="P:DNA-templated transcription"/>
    <property type="evidence" value="ECO:0007669"/>
    <property type="project" value="InterPro"/>
</dbReference>
<dbReference type="Gene3D" id="2.40.270.10">
    <property type="entry name" value="DNA-directed RNA polymerase, subunit 2, domain 6"/>
    <property type="match status" value="1"/>
</dbReference>
<dbReference type="InterPro" id="IPR009674">
    <property type="entry name" value="Rpa2_dom_4"/>
</dbReference>
<dbReference type="Proteomes" id="UP001152803">
    <property type="component" value="Unassembled WGS sequence"/>
</dbReference>
<evidence type="ECO:0000256" key="10">
    <source>
        <dbReference type="ARBA" id="ARBA00022737"/>
    </source>
</evidence>
<feature type="region of interest" description="Disordered" evidence="18">
    <location>
        <begin position="876"/>
        <end position="998"/>
    </location>
</feature>
<feature type="compositionally biased region" description="Basic and acidic residues" evidence="18">
    <location>
        <begin position="51"/>
        <end position="70"/>
    </location>
</feature>
<keyword evidence="4" id="KW-0158">Chromosome</keyword>
<comment type="similarity">
    <text evidence="3 17">Belongs to the RNA polymerase beta chain family.</text>
</comment>
<evidence type="ECO:0000256" key="18">
    <source>
        <dbReference type="SAM" id="MobiDB-lite"/>
    </source>
</evidence>
<dbReference type="PANTHER" id="PTHR20856">
    <property type="entry name" value="DNA-DIRECTED RNA POLYMERASE I SUBUNIT 2"/>
    <property type="match status" value="1"/>
</dbReference>
<dbReference type="InterPro" id="IPR007642">
    <property type="entry name" value="RNA_pol_Rpb2_2"/>
</dbReference>
<dbReference type="InterPro" id="IPR000571">
    <property type="entry name" value="Znf_CCCH"/>
</dbReference>
<feature type="domain" description="C3H1-type" evidence="19">
    <location>
        <begin position="296"/>
        <end position="318"/>
    </location>
</feature>
<dbReference type="Pfam" id="PF00642">
    <property type="entry name" value="zf-CCCH"/>
    <property type="match status" value="1"/>
</dbReference>
<evidence type="ECO:0000256" key="7">
    <source>
        <dbReference type="ARBA" id="ARBA00022679"/>
    </source>
</evidence>
<dbReference type="FunFam" id="3.90.1100.10:FF:000016">
    <property type="entry name" value="DNA-directed RNA polymerase subunit beta"/>
    <property type="match status" value="1"/>
</dbReference>
<dbReference type="InterPro" id="IPR037034">
    <property type="entry name" value="RNA_pol_Rpb2_2_sf"/>
</dbReference>
<comment type="subcellular location">
    <subcellularLocation>
        <location evidence="1">Chromosome</location>
    </subcellularLocation>
    <subcellularLocation>
        <location evidence="2">Nucleus</location>
        <location evidence="2">Nucleolus</location>
    </subcellularLocation>
</comment>
<feature type="compositionally biased region" description="Pro residues" evidence="18">
    <location>
        <begin position="382"/>
        <end position="398"/>
    </location>
</feature>
<feature type="region of interest" description="Disordered" evidence="18">
    <location>
        <begin position="613"/>
        <end position="736"/>
    </location>
</feature>
<dbReference type="GO" id="GO:0003677">
    <property type="term" value="F:DNA binding"/>
    <property type="evidence" value="ECO:0007669"/>
    <property type="project" value="InterPro"/>
</dbReference>
<dbReference type="GO" id="GO:0003899">
    <property type="term" value="F:DNA-directed RNA polymerase activity"/>
    <property type="evidence" value="ECO:0007669"/>
    <property type="project" value="UniProtKB-EC"/>
</dbReference>
<feature type="compositionally biased region" description="Low complexity" evidence="18">
    <location>
        <begin position="99"/>
        <end position="108"/>
    </location>
</feature>
<dbReference type="OrthoDB" id="10248617at2759"/>
<dbReference type="InterPro" id="IPR007644">
    <property type="entry name" value="RNA_pol_bsu_protrusion"/>
</dbReference>
<evidence type="ECO:0000256" key="1">
    <source>
        <dbReference type="ARBA" id="ARBA00004286"/>
    </source>
</evidence>
<evidence type="ECO:0000256" key="17">
    <source>
        <dbReference type="RuleBase" id="RU363031"/>
    </source>
</evidence>
<evidence type="ECO:0000256" key="5">
    <source>
        <dbReference type="ARBA" id="ARBA00022478"/>
    </source>
</evidence>
<evidence type="ECO:0000256" key="14">
    <source>
        <dbReference type="ARBA" id="ARBA00023242"/>
    </source>
</evidence>
<name>A0A9Q1CW77_CONCO</name>
<keyword evidence="21" id="KW-1185">Reference proteome</keyword>
<dbReference type="FunFam" id="2.40.50.150:FF:000004">
    <property type="entry name" value="DNA-directed RNA polymerase subunit beta"/>
    <property type="match status" value="1"/>
</dbReference>
<dbReference type="Gene3D" id="3.30.470.20">
    <property type="entry name" value="ATP-grasp fold, B domain"/>
    <property type="match status" value="1"/>
</dbReference>
<dbReference type="Pfam" id="PF14608">
    <property type="entry name" value="zf-CCCH_2"/>
    <property type="match status" value="1"/>
</dbReference>
<accession>A0A9Q1CW77</accession>
<dbReference type="SMART" id="SM00356">
    <property type="entry name" value="ZnF_C3H1"/>
    <property type="match status" value="2"/>
</dbReference>
<feature type="region of interest" description="Disordered" evidence="18">
    <location>
        <begin position="435"/>
        <end position="599"/>
    </location>
</feature>
<dbReference type="Pfam" id="PF00562">
    <property type="entry name" value="RNA_pol_Rpb2_6"/>
    <property type="match status" value="1"/>
</dbReference>
<feature type="region of interest" description="Disordered" evidence="18">
    <location>
        <begin position="1015"/>
        <end position="1046"/>
    </location>
</feature>
<dbReference type="FunFam" id="2.40.270.10:FF:000011">
    <property type="entry name" value="DNA-directed RNA polymerase subunit beta"/>
    <property type="match status" value="1"/>
</dbReference>
<dbReference type="InterPro" id="IPR037033">
    <property type="entry name" value="DNA-dir_RNAP_su2_hyb_sf"/>
</dbReference>
<dbReference type="GO" id="GO:0032549">
    <property type="term" value="F:ribonucleoside binding"/>
    <property type="evidence" value="ECO:0007669"/>
    <property type="project" value="InterPro"/>
</dbReference>
<dbReference type="InterPro" id="IPR007121">
    <property type="entry name" value="RNA_pol_bsu_CS"/>
</dbReference>
<feature type="compositionally biased region" description="Basic and acidic residues" evidence="18">
    <location>
        <begin position="931"/>
        <end position="940"/>
    </location>
</feature>
<feature type="compositionally biased region" description="Pro residues" evidence="18">
    <location>
        <begin position="462"/>
        <end position="495"/>
    </location>
</feature>
<dbReference type="EMBL" id="JAFJMO010000018">
    <property type="protein sequence ID" value="KAJ8250394.1"/>
    <property type="molecule type" value="Genomic_DNA"/>
</dbReference>
<evidence type="ECO:0000256" key="9">
    <source>
        <dbReference type="ARBA" id="ARBA00022723"/>
    </source>
</evidence>
<keyword evidence="9 16" id="KW-0479">Metal-binding</keyword>
<feature type="domain" description="C3H1-type" evidence="19">
    <location>
        <begin position="321"/>
        <end position="348"/>
    </location>
</feature>
<dbReference type="CDD" id="cd00653">
    <property type="entry name" value="RNA_pol_B_RPB2"/>
    <property type="match status" value="1"/>
</dbReference>
<feature type="zinc finger region" description="C3H1-type" evidence="16">
    <location>
        <begin position="296"/>
        <end position="318"/>
    </location>
</feature>
<feature type="region of interest" description="Disordered" evidence="18">
    <location>
        <begin position="1"/>
        <end position="275"/>
    </location>
</feature>
<evidence type="ECO:0000256" key="3">
    <source>
        <dbReference type="ARBA" id="ARBA00006835"/>
    </source>
</evidence>
<feature type="compositionally biased region" description="Basic and acidic residues" evidence="18">
    <location>
        <begin position="155"/>
        <end position="172"/>
    </location>
</feature>
<reference evidence="20" key="1">
    <citation type="journal article" date="2023" name="Science">
        <title>Genome structures resolve the early diversification of teleost fishes.</title>
        <authorList>
            <person name="Parey E."/>
            <person name="Louis A."/>
            <person name="Montfort J."/>
            <person name="Bouchez O."/>
            <person name="Roques C."/>
            <person name="Iampietro C."/>
            <person name="Lluch J."/>
            <person name="Castinel A."/>
            <person name="Donnadieu C."/>
            <person name="Desvignes T."/>
            <person name="Floi Bucao C."/>
            <person name="Jouanno E."/>
            <person name="Wen M."/>
            <person name="Mejri S."/>
            <person name="Dirks R."/>
            <person name="Jansen H."/>
            <person name="Henkel C."/>
            <person name="Chen W.J."/>
            <person name="Zahm M."/>
            <person name="Cabau C."/>
            <person name="Klopp C."/>
            <person name="Thompson A.W."/>
            <person name="Robinson-Rechavi M."/>
            <person name="Braasch I."/>
            <person name="Lecointre G."/>
            <person name="Bobe J."/>
            <person name="Postlethwait J.H."/>
            <person name="Berthelot C."/>
            <person name="Roest Crollius H."/>
            <person name="Guiguen Y."/>
        </authorList>
    </citation>
    <scope>NUCLEOTIDE SEQUENCE</scope>
    <source>
        <strain evidence="20">Concon-B</strain>
    </source>
</reference>
<dbReference type="FunFam" id="2.40.270.10:FF:000006">
    <property type="entry name" value="DNA-directed RNA polymerase subunit beta"/>
    <property type="match status" value="1"/>
</dbReference>
<dbReference type="InterPro" id="IPR015712">
    <property type="entry name" value="DNA-dir_RNA_pol_su2"/>
</dbReference>
<evidence type="ECO:0000256" key="4">
    <source>
        <dbReference type="ARBA" id="ARBA00022454"/>
    </source>
</evidence>
<protein>
    <recommendedName>
        <fullName evidence="17">DNA-directed RNA polymerase subunit beta</fullName>
        <ecNumber evidence="17">2.7.7.6</ecNumber>
    </recommendedName>
</protein>
<feature type="compositionally biased region" description="Acidic residues" evidence="18">
    <location>
        <begin position="24"/>
        <end position="50"/>
    </location>
</feature>
<proteinExistence type="inferred from homology"/>
<dbReference type="Gene3D" id="3.90.1100.10">
    <property type="match status" value="1"/>
</dbReference>
<dbReference type="GO" id="GO:0005694">
    <property type="term" value="C:chromosome"/>
    <property type="evidence" value="ECO:0007669"/>
    <property type="project" value="UniProtKB-SubCell"/>
</dbReference>
<dbReference type="Pfam" id="PF06883">
    <property type="entry name" value="RNA_pol_Rpa2_4"/>
    <property type="match status" value="1"/>
</dbReference>
<dbReference type="Gene3D" id="4.10.1000.10">
    <property type="entry name" value="Zinc finger, CCCH-type"/>
    <property type="match status" value="1"/>
</dbReference>
<comment type="caution">
    <text evidence="20">The sequence shown here is derived from an EMBL/GenBank/DDBJ whole genome shotgun (WGS) entry which is preliminary data.</text>
</comment>
<dbReference type="Gene3D" id="3.90.1070.20">
    <property type="match status" value="1"/>
</dbReference>
<dbReference type="Gene3D" id="2.40.50.150">
    <property type="match status" value="1"/>
</dbReference>
<dbReference type="InterPro" id="IPR004344">
    <property type="entry name" value="TTL/TTLL_fam"/>
</dbReference>
<evidence type="ECO:0000256" key="6">
    <source>
        <dbReference type="ARBA" id="ARBA00022553"/>
    </source>
</evidence>
<dbReference type="FunFam" id="4.10.1000.10:FF:000007">
    <property type="entry name" value="Zinc finger CCCH domain-containing protein 6"/>
    <property type="match status" value="1"/>
</dbReference>
<keyword evidence="6" id="KW-0597">Phosphoprotein</keyword>
<keyword evidence="7 17" id="KW-0808">Transferase</keyword>
<dbReference type="PROSITE" id="PS01166">
    <property type="entry name" value="RNA_POL_BETA"/>
    <property type="match status" value="1"/>
</dbReference>
<dbReference type="EC" id="2.7.7.6" evidence="17"/>
<dbReference type="InterPro" id="IPR007120">
    <property type="entry name" value="DNA-dir_RNAP_su2_dom"/>
</dbReference>
<feature type="compositionally biased region" description="Acidic residues" evidence="18">
    <location>
        <begin position="1033"/>
        <end position="1042"/>
    </location>
</feature>
<feature type="compositionally biased region" description="Low complexity" evidence="18">
    <location>
        <begin position="521"/>
        <end position="530"/>
    </location>
</feature>
<dbReference type="GO" id="GO:0005730">
    <property type="term" value="C:nucleolus"/>
    <property type="evidence" value="ECO:0007669"/>
    <property type="project" value="UniProtKB-SubCell"/>
</dbReference>
<evidence type="ECO:0000256" key="11">
    <source>
        <dbReference type="ARBA" id="ARBA00022771"/>
    </source>
</evidence>
<evidence type="ECO:0000256" key="13">
    <source>
        <dbReference type="ARBA" id="ARBA00023163"/>
    </source>
</evidence>
<feature type="zinc finger region" description="C3H1-type" evidence="16">
    <location>
        <begin position="321"/>
        <end position="348"/>
    </location>
</feature>
<dbReference type="FunFam" id="3.90.1070.20:FF:000003">
    <property type="entry name" value="DNA-directed RNA polymerase subunit beta"/>
    <property type="match status" value="1"/>
</dbReference>
<feature type="compositionally biased region" description="Polar residues" evidence="18">
    <location>
        <begin position="551"/>
        <end position="565"/>
    </location>
</feature>
<dbReference type="PROSITE" id="PS50103">
    <property type="entry name" value="ZF_C3H1"/>
    <property type="match status" value="2"/>
</dbReference>
<dbReference type="SUPFAM" id="SSF90229">
    <property type="entry name" value="CCCH zinc finger"/>
    <property type="match status" value="2"/>
</dbReference>
<keyword evidence="13 17" id="KW-0804">Transcription</keyword>
<feature type="compositionally biased region" description="Basic residues" evidence="18">
    <location>
        <begin position="71"/>
        <end position="97"/>
    </location>
</feature>
<dbReference type="InterPro" id="IPR036855">
    <property type="entry name" value="Znf_CCCH_sf"/>
</dbReference>
<feature type="compositionally biased region" description="Basic and acidic residues" evidence="18">
    <location>
        <begin position="689"/>
        <end position="724"/>
    </location>
</feature>
<dbReference type="FunFam" id="3.90.1100.10:FF:000008">
    <property type="entry name" value="DNA-directed RNA polymerase subunit beta"/>
    <property type="match status" value="1"/>
</dbReference>
<keyword evidence="10" id="KW-0677">Repeat</keyword>
<dbReference type="PROSITE" id="PS51221">
    <property type="entry name" value="TTL"/>
    <property type="match status" value="1"/>
</dbReference>
<dbReference type="FunFam" id="3.90.1110.10:FF:000008">
    <property type="entry name" value="DNA-directed RNA polymerase subunit beta"/>
    <property type="match status" value="1"/>
</dbReference>
<feature type="compositionally biased region" description="Basic and acidic residues" evidence="18">
    <location>
        <begin position="625"/>
        <end position="640"/>
    </location>
</feature>
<dbReference type="FunFam" id="3.90.1800.10:FF:000004">
    <property type="entry name" value="DNA-directed RNA polymerase subunit beta"/>
    <property type="match status" value="1"/>
</dbReference>
<evidence type="ECO:0000256" key="15">
    <source>
        <dbReference type="ARBA" id="ARBA00047768"/>
    </source>
</evidence>
<dbReference type="GO" id="GO:0045892">
    <property type="term" value="P:negative regulation of DNA-templated transcription"/>
    <property type="evidence" value="ECO:0007669"/>
    <property type="project" value="UniProtKB-ARBA"/>
</dbReference>
<dbReference type="SUPFAM" id="SSF56059">
    <property type="entry name" value="Glutathione synthetase ATP-binding domain-like"/>
    <property type="match status" value="1"/>
</dbReference>
<evidence type="ECO:0000256" key="12">
    <source>
        <dbReference type="ARBA" id="ARBA00022833"/>
    </source>
</evidence>